<evidence type="ECO:0000256" key="1">
    <source>
        <dbReference type="ARBA" id="ARBA00000971"/>
    </source>
</evidence>
<comment type="catalytic activity">
    <reaction evidence="1">
        <text>[protein]-peptidylproline (omega=180) = [protein]-peptidylproline (omega=0)</text>
        <dbReference type="Rhea" id="RHEA:16237"/>
        <dbReference type="Rhea" id="RHEA-COMP:10747"/>
        <dbReference type="Rhea" id="RHEA-COMP:10748"/>
        <dbReference type="ChEBI" id="CHEBI:83833"/>
        <dbReference type="ChEBI" id="CHEBI:83834"/>
        <dbReference type="EC" id="5.2.1.8"/>
    </reaction>
</comment>
<dbReference type="SUPFAM" id="SSF54534">
    <property type="entry name" value="FKBP-like"/>
    <property type="match status" value="1"/>
</dbReference>
<dbReference type="SUPFAM" id="SSF109998">
    <property type="entry name" value="Triger factor/SurA peptide-binding domain-like"/>
    <property type="match status" value="1"/>
</dbReference>
<dbReference type="InterPro" id="IPR046357">
    <property type="entry name" value="PPIase_dom_sf"/>
</dbReference>
<dbReference type="Pfam" id="PF13145">
    <property type="entry name" value="Rotamase_2"/>
    <property type="match status" value="1"/>
</dbReference>
<keyword evidence="3 7" id="KW-0732">Signal</keyword>
<dbReference type="InterPro" id="IPR050245">
    <property type="entry name" value="PrsA_foldase"/>
</dbReference>
<evidence type="ECO:0000256" key="6">
    <source>
        <dbReference type="PROSITE-ProRule" id="PRU00278"/>
    </source>
</evidence>
<sequence>MSIKSFYNRHFLIAAAIVALSLMGSPQPFAADNDVLAKIGNQTVTEGDLKEIANAVPEKFRHLYFTPEGRKKTLEYVVNIYVLAGEAERLGMDKKPDVANLLQFTKKDLLARLYLDQMSKDLPAPTDAEAKENYEKNKSQYATPESIHLHHILVASEKEAKDVLDRLKKGEKFPDVASQVSICPSKIKGGNLEWLPKGSLVPEIEEVAFTMKDGQITGPVKSKFGYHVLLLEEKKAPQENSFDQVKDYIVEQLRFQKQQEHYEKLAETLKKQMNVQVNESALSGGVPIPAGPAAAPKK</sequence>
<dbReference type="InterPro" id="IPR027304">
    <property type="entry name" value="Trigger_fact/SurA_dom_sf"/>
</dbReference>
<feature type="chain" id="PRO_5038953780" description="peptidylprolyl isomerase" evidence="7">
    <location>
        <begin position="31"/>
        <end position="298"/>
    </location>
</feature>
<evidence type="ECO:0000256" key="2">
    <source>
        <dbReference type="ARBA" id="ARBA00013194"/>
    </source>
</evidence>
<dbReference type="EMBL" id="JACRDE010000044">
    <property type="protein sequence ID" value="MBI5248129.1"/>
    <property type="molecule type" value="Genomic_DNA"/>
</dbReference>
<organism evidence="9 10">
    <name type="scientific">Desulfomonile tiedjei</name>
    <dbReference type="NCBI Taxonomy" id="2358"/>
    <lineage>
        <taxon>Bacteria</taxon>
        <taxon>Pseudomonadati</taxon>
        <taxon>Thermodesulfobacteriota</taxon>
        <taxon>Desulfomonilia</taxon>
        <taxon>Desulfomonilales</taxon>
        <taxon>Desulfomonilaceae</taxon>
        <taxon>Desulfomonile</taxon>
    </lineage>
</organism>
<evidence type="ECO:0000256" key="3">
    <source>
        <dbReference type="ARBA" id="ARBA00022729"/>
    </source>
</evidence>
<name>A0A9D6Z1W1_9BACT</name>
<evidence type="ECO:0000256" key="7">
    <source>
        <dbReference type="SAM" id="SignalP"/>
    </source>
</evidence>
<dbReference type="PANTHER" id="PTHR47245">
    <property type="entry name" value="PEPTIDYLPROLYL ISOMERASE"/>
    <property type="match status" value="1"/>
</dbReference>
<reference evidence="9" key="1">
    <citation type="submission" date="2020-07" db="EMBL/GenBank/DDBJ databases">
        <title>Huge and variable diversity of episymbiotic CPR bacteria and DPANN archaea in groundwater ecosystems.</title>
        <authorList>
            <person name="He C.Y."/>
            <person name="Keren R."/>
            <person name="Whittaker M."/>
            <person name="Farag I.F."/>
            <person name="Doudna J."/>
            <person name="Cate J.H.D."/>
            <person name="Banfield J.F."/>
        </authorList>
    </citation>
    <scope>NUCLEOTIDE SEQUENCE</scope>
    <source>
        <strain evidence="9">NC_groundwater_1664_Pr3_B-0.1um_52_9</strain>
    </source>
</reference>
<dbReference type="PANTHER" id="PTHR47245:SF1">
    <property type="entry name" value="FOLDASE PROTEIN PRSA"/>
    <property type="match status" value="1"/>
</dbReference>
<accession>A0A9D6Z1W1</accession>
<keyword evidence="5 6" id="KW-0413">Isomerase</keyword>
<protein>
    <recommendedName>
        <fullName evidence="2">peptidylprolyl isomerase</fullName>
        <ecNumber evidence="2">5.2.1.8</ecNumber>
    </recommendedName>
</protein>
<dbReference type="AlphaFoldDB" id="A0A9D6Z1W1"/>
<dbReference type="Gene3D" id="3.10.50.40">
    <property type="match status" value="1"/>
</dbReference>
<dbReference type="InterPro" id="IPR000297">
    <property type="entry name" value="PPIase_PpiC"/>
</dbReference>
<evidence type="ECO:0000256" key="5">
    <source>
        <dbReference type="ARBA" id="ARBA00023235"/>
    </source>
</evidence>
<feature type="domain" description="PpiC" evidence="8">
    <location>
        <begin position="144"/>
        <end position="233"/>
    </location>
</feature>
<dbReference type="GO" id="GO:0003755">
    <property type="term" value="F:peptidyl-prolyl cis-trans isomerase activity"/>
    <property type="evidence" value="ECO:0007669"/>
    <property type="project" value="UniProtKB-KW"/>
</dbReference>
<evidence type="ECO:0000313" key="10">
    <source>
        <dbReference type="Proteomes" id="UP000807825"/>
    </source>
</evidence>
<evidence type="ECO:0000259" key="8">
    <source>
        <dbReference type="PROSITE" id="PS50198"/>
    </source>
</evidence>
<evidence type="ECO:0000256" key="4">
    <source>
        <dbReference type="ARBA" id="ARBA00023110"/>
    </source>
</evidence>
<dbReference type="EC" id="5.2.1.8" evidence="2"/>
<gene>
    <name evidence="9" type="ORF">HY912_01430</name>
</gene>
<comment type="caution">
    <text evidence="9">The sequence shown here is derived from an EMBL/GenBank/DDBJ whole genome shotgun (WGS) entry which is preliminary data.</text>
</comment>
<feature type="signal peptide" evidence="7">
    <location>
        <begin position="1"/>
        <end position="30"/>
    </location>
</feature>
<keyword evidence="4 6" id="KW-0697">Rotamase</keyword>
<dbReference type="Proteomes" id="UP000807825">
    <property type="component" value="Unassembled WGS sequence"/>
</dbReference>
<evidence type="ECO:0000313" key="9">
    <source>
        <dbReference type="EMBL" id="MBI5248129.1"/>
    </source>
</evidence>
<proteinExistence type="predicted"/>
<dbReference type="PROSITE" id="PS50198">
    <property type="entry name" value="PPIC_PPIASE_2"/>
    <property type="match status" value="1"/>
</dbReference>